<dbReference type="GO" id="GO:0005524">
    <property type="term" value="F:ATP binding"/>
    <property type="evidence" value="ECO:0007669"/>
    <property type="project" value="UniProtKB-KW"/>
</dbReference>
<gene>
    <name evidence="10" type="ORF">G4B88_017875</name>
</gene>
<dbReference type="PROSITE" id="PS50011">
    <property type="entry name" value="PROTEIN_KINASE_DOM"/>
    <property type="match status" value="2"/>
</dbReference>
<dbReference type="PANTHER" id="PTHR45637">
    <property type="entry name" value="FLIPPASE KINASE 1-RELATED"/>
    <property type="match status" value="1"/>
</dbReference>
<dbReference type="GO" id="GO:0004674">
    <property type="term" value="F:protein serine/threonine kinase activity"/>
    <property type="evidence" value="ECO:0007669"/>
    <property type="project" value="UniProtKB-KW"/>
</dbReference>
<evidence type="ECO:0000313" key="10">
    <source>
        <dbReference type="EMBL" id="KAF4347693.1"/>
    </source>
</evidence>
<evidence type="ECO:0000259" key="9">
    <source>
        <dbReference type="PROSITE" id="PS50011"/>
    </source>
</evidence>
<keyword evidence="3" id="KW-0808">Transferase</keyword>
<evidence type="ECO:0000256" key="8">
    <source>
        <dbReference type="ARBA" id="ARBA00048679"/>
    </source>
</evidence>
<evidence type="ECO:0000256" key="5">
    <source>
        <dbReference type="ARBA" id="ARBA00022777"/>
    </source>
</evidence>
<comment type="catalytic activity">
    <reaction evidence="7">
        <text>L-threonyl-[protein] + ATP = O-phospho-L-threonyl-[protein] + ADP + H(+)</text>
        <dbReference type="Rhea" id="RHEA:46608"/>
        <dbReference type="Rhea" id="RHEA-COMP:11060"/>
        <dbReference type="Rhea" id="RHEA-COMP:11605"/>
        <dbReference type="ChEBI" id="CHEBI:15378"/>
        <dbReference type="ChEBI" id="CHEBI:30013"/>
        <dbReference type="ChEBI" id="CHEBI:30616"/>
        <dbReference type="ChEBI" id="CHEBI:61977"/>
        <dbReference type="ChEBI" id="CHEBI:456216"/>
        <dbReference type="EC" id="2.7.11.1"/>
    </reaction>
</comment>
<keyword evidence="2" id="KW-0723">Serine/threonine-protein kinase</keyword>
<dbReference type="Pfam" id="PF00069">
    <property type="entry name" value="Pkinase"/>
    <property type="match status" value="2"/>
</dbReference>
<dbReference type="SUPFAM" id="SSF56112">
    <property type="entry name" value="Protein kinase-like (PK-like)"/>
    <property type="match status" value="2"/>
</dbReference>
<dbReference type="Gene3D" id="1.10.510.10">
    <property type="entry name" value="Transferase(Phosphotransferase) domain 1"/>
    <property type="match status" value="3"/>
</dbReference>
<dbReference type="EC" id="2.7.11.1" evidence="1"/>
<evidence type="ECO:0000256" key="3">
    <source>
        <dbReference type="ARBA" id="ARBA00022679"/>
    </source>
</evidence>
<keyword evidence="4" id="KW-0547">Nucleotide-binding</keyword>
<protein>
    <recommendedName>
        <fullName evidence="1">non-specific serine/threonine protein kinase</fullName>
        <ecNumber evidence="1">2.7.11.1</ecNumber>
    </recommendedName>
</protein>
<feature type="domain" description="Protein kinase" evidence="9">
    <location>
        <begin position="1"/>
        <end position="325"/>
    </location>
</feature>
<evidence type="ECO:0000256" key="1">
    <source>
        <dbReference type="ARBA" id="ARBA00012513"/>
    </source>
</evidence>
<evidence type="ECO:0000256" key="2">
    <source>
        <dbReference type="ARBA" id="ARBA00022527"/>
    </source>
</evidence>
<dbReference type="SMART" id="SM00220">
    <property type="entry name" value="S_TKc"/>
    <property type="match status" value="1"/>
</dbReference>
<evidence type="ECO:0000256" key="4">
    <source>
        <dbReference type="ARBA" id="ARBA00022741"/>
    </source>
</evidence>
<evidence type="ECO:0000313" key="11">
    <source>
        <dbReference type="Proteomes" id="UP000583929"/>
    </source>
</evidence>
<evidence type="ECO:0000256" key="7">
    <source>
        <dbReference type="ARBA" id="ARBA00047899"/>
    </source>
</evidence>
<dbReference type="InterPro" id="IPR000719">
    <property type="entry name" value="Prot_kinase_dom"/>
</dbReference>
<name>A0A7J6DNM6_CANSA</name>
<dbReference type="InterPro" id="IPR011009">
    <property type="entry name" value="Kinase-like_dom_sf"/>
</dbReference>
<reference evidence="10 11" key="1">
    <citation type="journal article" date="2020" name="bioRxiv">
        <title>Sequence and annotation of 42 cannabis genomes reveals extensive copy number variation in cannabinoid synthesis and pathogen resistance genes.</title>
        <authorList>
            <person name="Mckernan K.J."/>
            <person name="Helbert Y."/>
            <person name="Kane L.T."/>
            <person name="Ebling H."/>
            <person name="Zhang L."/>
            <person name="Liu B."/>
            <person name="Eaton Z."/>
            <person name="Mclaughlin S."/>
            <person name="Kingan S."/>
            <person name="Baybayan P."/>
            <person name="Concepcion G."/>
            <person name="Jordan M."/>
            <person name="Riva A."/>
            <person name="Barbazuk W."/>
            <person name="Harkins T."/>
        </authorList>
    </citation>
    <scope>NUCLEOTIDE SEQUENCE [LARGE SCALE GENOMIC DNA]</scope>
    <source>
        <strain evidence="11">cv. Jamaican Lion 4</strain>
        <tissue evidence="10">Leaf</tissue>
    </source>
</reference>
<keyword evidence="5" id="KW-0418">Kinase</keyword>
<dbReference type="Gene3D" id="3.30.200.20">
    <property type="entry name" value="Phosphorylase Kinase, domain 1"/>
    <property type="match status" value="1"/>
</dbReference>
<evidence type="ECO:0000256" key="6">
    <source>
        <dbReference type="ARBA" id="ARBA00022840"/>
    </source>
</evidence>
<keyword evidence="6" id="KW-0067">ATP-binding</keyword>
<organism evidence="10 11">
    <name type="scientific">Cannabis sativa</name>
    <name type="common">Hemp</name>
    <name type="synonym">Marijuana</name>
    <dbReference type="NCBI Taxonomy" id="3483"/>
    <lineage>
        <taxon>Eukaryota</taxon>
        <taxon>Viridiplantae</taxon>
        <taxon>Streptophyta</taxon>
        <taxon>Embryophyta</taxon>
        <taxon>Tracheophyta</taxon>
        <taxon>Spermatophyta</taxon>
        <taxon>Magnoliopsida</taxon>
        <taxon>eudicotyledons</taxon>
        <taxon>Gunneridae</taxon>
        <taxon>Pentapetalae</taxon>
        <taxon>rosids</taxon>
        <taxon>fabids</taxon>
        <taxon>Rosales</taxon>
        <taxon>Cannabaceae</taxon>
        <taxon>Cannabis</taxon>
    </lineage>
</organism>
<proteinExistence type="predicted"/>
<keyword evidence="11" id="KW-1185">Reference proteome</keyword>
<dbReference type="AlphaFoldDB" id="A0A7J6DNM6"/>
<accession>A0A7J6DNM6</accession>
<dbReference type="EMBL" id="JAATIQ010000783">
    <property type="protein sequence ID" value="KAF4347693.1"/>
    <property type="molecule type" value="Genomic_DNA"/>
</dbReference>
<dbReference type="Proteomes" id="UP000583929">
    <property type="component" value="Unassembled WGS sequence"/>
</dbReference>
<comment type="catalytic activity">
    <reaction evidence="8">
        <text>L-seryl-[protein] + ATP = O-phospho-L-seryl-[protein] + ADP + H(+)</text>
        <dbReference type="Rhea" id="RHEA:17989"/>
        <dbReference type="Rhea" id="RHEA-COMP:9863"/>
        <dbReference type="Rhea" id="RHEA-COMP:11604"/>
        <dbReference type="ChEBI" id="CHEBI:15378"/>
        <dbReference type="ChEBI" id="CHEBI:29999"/>
        <dbReference type="ChEBI" id="CHEBI:30616"/>
        <dbReference type="ChEBI" id="CHEBI:83421"/>
        <dbReference type="ChEBI" id="CHEBI:456216"/>
        <dbReference type="EC" id="2.7.11.1"/>
    </reaction>
</comment>
<feature type="domain" description="Protein kinase" evidence="9">
    <location>
        <begin position="314"/>
        <end position="583"/>
    </location>
</feature>
<sequence length="583" mass="65932">MEYCSGGDLNFLRHKQHRKQFSCNSARFYAVEVLVAFEYLHMLRIIYRALKLKNILNKSDEHIMLTEFDLSLCLDTIQNVVESPESSSFSFFFNCLFCSHLVETLYAANLLFVAKSVTTRLSSIVGTHRFISPKMAKDNSHETAFPTLTLSCELELHARELTTGLLDKDSTKRLEAKRRAADVKKHPFFKGLNLALAMAKTSRKQCTTVDYFVDEDTICPLVHLVAMGLILSHLRRVVKLKAANRFFVAELVIARLSSTVSTTKYISPEIAKDKYYSNVVDFFSTPMLPCELELHTRELISGLLNKAPTKHLEIRRGAAEPHASFNFAYSAIRSATRNLAWHLTTSRSSKKLAWATSTSEFEDLHFSYIVMEYCSGGDLNSLRHKQLRKQFSLNSARFYAAEILVALKYLHMLGIIYRALKLKNMLNKSGEHIMLTKFNLSLCLDTIQIVVESPQSSPGSSLFSFFFNRVFCSGLVETLNAANQLFVVESVTTRFSFIVGTHEYISPKMAKDKSHETAFPTLTLSCELELHTRELTTRLLDKDSTKHLEGKRGAAEVKKHSFFKGLNLALAAAKTSSRLNSDA</sequence>
<comment type="caution">
    <text evidence="10">The sequence shown here is derived from an EMBL/GenBank/DDBJ whole genome shotgun (WGS) entry which is preliminary data.</text>
</comment>